<feature type="transmembrane region" description="Helical" evidence="6">
    <location>
        <begin position="376"/>
        <end position="398"/>
    </location>
</feature>
<evidence type="ECO:0000259" key="7">
    <source>
        <dbReference type="SMART" id="SM00014"/>
    </source>
</evidence>
<feature type="transmembrane region" description="Helical" evidence="6">
    <location>
        <begin position="175"/>
        <end position="195"/>
    </location>
</feature>
<evidence type="ECO:0000313" key="9">
    <source>
        <dbReference type="WBParaSite" id="jg4085"/>
    </source>
</evidence>
<evidence type="ECO:0000256" key="3">
    <source>
        <dbReference type="ARBA" id="ARBA00022692"/>
    </source>
</evidence>
<name>A0A915EBH3_9BILA</name>
<evidence type="ECO:0000256" key="2">
    <source>
        <dbReference type="ARBA" id="ARBA00008816"/>
    </source>
</evidence>
<comment type="similarity">
    <text evidence="2">Belongs to the PA-phosphatase related phosphoesterase family.</text>
</comment>
<feature type="transmembrane region" description="Helical" evidence="6">
    <location>
        <begin position="446"/>
        <end position="464"/>
    </location>
</feature>
<comment type="subcellular location">
    <subcellularLocation>
        <location evidence="1">Membrane</location>
        <topology evidence="1">Multi-pass membrane protein</topology>
    </subcellularLocation>
</comment>
<evidence type="ECO:0000256" key="5">
    <source>
        <dbReference type="ARBA" id="ARBA00023136"/>
    </source>
</evidence>
<dbReference type="PANTHER" id="PTHR10165">
    <property type="entry name" value="LIPID PHOSPHATE PHOSPHATASE"/>
    <property type="match status" value="1"/>
</dbReference>
<dbReference type="WBParaSite" id="jg4085">
    <property type="protein sequence ID" value="jg4085"/>
    <property type="gene ID" value="jg4085"/>
</dbReference>
<evidence type="ECO:0000256" key="6">
    <source>
        <dbReference type="SAM" id="Phobius"/>
    </source>
</evidence>
<accession>A0A915EBH3</accession>
<dbReference type="Gene3D" id="1.10.3730.20">
    <property type="match status" value="1"/>
</dbReference>
<keyword evidence="5 6" id="KW-0472">Membrane</keyword>
<feature type="transmembrane region" description="Helical" evidence="6">
    <location>
        <begin position="410"/>
        <end position="434"/>
    </location>
</feature>
<dbReference type="Gene3D" id="1.20.144.10">
    <property type="entry name" value="Phosphatidic acid phosphatase type 2/haloperoxidase"/>
    <property type="match status" value="1"/>
</dbReference>
<sequence length="508" mass="56370">MKPKSAFILLFNAIIIVGFGILAYSSKYFKKPVQRGFHCGDLSIRYPFKESTVPIGSLLLVGNASTLVAIILGEFFYHRRKFEPLSQVYQLFDQLLHPSFVRFAQFFLASVAGFTVNIWLVYMVKYNLGQLRPHFLDVCRPNVNYMSCSATQYFENYTCTTSGTEPARKLYDARLSFYSGHTSAAFYFASFFVMYVHTRIGRFEYSWTPLFVLLYTIVLTAASLVGISRILDNKHHNSDVVVGALVGTSIAACVLYCNKHLVVFLLYNKLWNNINSKQSFIDASVVFGDSGLTIRSFFSRVSPFVLTWIAANYSYGQSLGHITASAAASILSSNTLIVGILSWLLLKEKLTVAKCLAVVFAIAGVVIISMDKEFAASLLGVCLALISAFTAAIYKVGFKLIVGNATLSQVSLFMSCLGLFNMLLNFAPTVVFIATGLDHFEWEFVPWLPLMGAAILAMGIKLIWSEIGCWSQPVTYSFVLAALPVEELIKNIVCGKKEKVQISGNEIS</sequence>
<dbReference type="SMART" id="SM00014">
    <property type="entry name" value="acidPPc"/>
    <property type="match status" value="1"/>
</dbReference>
<feature type="transmembrane region" description="Helical" evidence="6">
    <location>
        <begin position="55"/>
        <end position="77"/>
    </location>
</feature>
<dbReference type="GO" id="GO:0007165">
    <property type="term" value="P:signal transduction"/>
    <property type="evidence" value="ECO:0007669"/>
    <property type="project" value="TreeGrafter"/>
</dbReference>
<dbReference type="InterPro" id="IPR043216">
    <property type="entry name" value="PAP-like"/>
</dbReference>
<feature type="transmembrane region" description="Helical" evidence="6">
    <location>
        <begin position="103"/>
        <end position="124"/>
    </location>
</feature>
<keyword evidence="8" id="KW-1185">Reference proteome</keyword>
<proteinExistence type="inferred from homology"/>
<feature type="transmembrane region" description="Helical" evidence="6">
    <location>
        <begin position="322"/>
        <end position="345"/>
    </location>
</feature>
<dbReference type="PANTHER" id="PTHR10165:SF103">
    <property type="entry name" value="PHOSPHOLIPID PHOSPHATASE HOMOLOG 1.2 HOMOLOG"/>
    <property type="match status" value="1"/>
</dbReference>
<dbReference type="InterPro" id="IPR000620">
    <property type="entry name" value="EamA_dom"/>
</dbReference>
<dbReference type="GO" id="GO:0046839">
    <property type="term" value="P:phospholipid dephosphorylation"/>
    <property type="evidence" value="ECO:0007669"/>
    <property type="project" value="TreeGrafter"/>
</dbReference>
<dbReference type="SUPFAM" id="SSF103481">
    <property type="entry name" value="Multidrug resistance efflux transporter EmrE"/>
    <property type="match status" value="1"/>
</dbReference>
<organism evidence="8 9">
    <name type="scientific">Ditylenchus dipsaci</name>
    <dbReference type="NCBI Taxonomy" id="166011"/>
    <lineage>
        <taxon>Eukaryota</taxon>
        <taxon>Metazoa</taxon>
        <taxon>Ecdysozoa</taxon>
        <taxon>Nematoda</taxon>
        <taxon>Chromadorea</taxon>
        <taxon>Rhabditida</taxon>
        <taxon>Tylenchina</taxon>
        <taxon>Tylenchomorpha</taxon>
        <taxon>Sphaerularioidea</taxon>
        <taxon>Anguinidae</taxon>
        <taxon>Anguininae</taxon>
        <taxon>Ditylenchus</taxon>
    </lineage>
</organism>
<feature type="transmembrane region" description="Helical" evidence="6">
    <location>
        <begin position="240"/>
        <end position="267"/>
    </location>
</feature>
<dbReference type="AlphaFoldDB" id="A0A915EBH3"/>
<evidence type="ECO:0000313" key="8">
    <source>
        <dbReference type="Proteomes" id="UP000887574"/>
    </source>
</evidence>
<feature type="transmembrane region" description="Helical" evidence="6">
    <location>
        <begin position="6"/>
        <end position="25"/>
    </location>
</feature>
<dbReference type="InterPro" id="IPR000326">
    <property type="entry name" value="PAP2/HPO"/>
</dbReference>
<dbReference type="InterPro" id="IPR036938">
    <property type="entry name" value="PAP2/HPO_sf"/>
</dbReference>
<dbReference type="GO" id="GO:0005886">
    <property type="term" value="C:plasma membrane"/>
    <property type="evidence" value="ECO:0007669"/>
    <property type="project" value="TreeGrafter"/>
</dbReference>
<reference evidence="9" key="1">
    <citation type="submission" date="2022-11" db="UniProtKB">
        <authorList>
            <consortium name="WormBaseParasite"/>
        </authorList>
    </citation>
    <scope>IDENTIFICATION</scope>
</reference>
<dbReference type="Pfam" id="PF00892">
    <property type="entry name" value="EamA"/>
    <property type="match status" value="1"/>
</dbReference>
<keyword evidence="3 6" id="KW-0812">Transmembrane</keyword>
<dbReference type="Proteomes" id="UP000887574">
    <property type="component" value="Unplaced"/>
</dbReference>
<keyword evidence="4 6" id="KW-1133">Transmembrane helix</keyword>
<feature type="transmembrane region" description="Helical" evidence="6">
    <location>
        <begin position="207"/>
        <end position="228"/>
    </location>
</feature>
<feature type="transmembrane region" description="Helical" evidence="6">
    <location>
        <begin position="352"/>
        <end position="370"/>
    </location>
</feature>
<dbReference type="Pfam" id="PF01569">
    <property type="entry name" value="PAP2"/>
    <property type="match status" value="1"/>
</dbReference>
<evidence type="ECO:0000256" key="1">
    <source>
        <dbReference type="ARBA" id="ARBA00004141"/>
    </source>
</evidence>
<protein>
    <submittedName>
        <fullName evidence="9">Phosphatidic acid phosphatase type 2/haloperoxidase domain-containing protein</fullName>
    </submittedName>
</protein>
<dbReference type="SUPFAM" id="SSF48317">
    <property type="entry name" value="Acid phosphatase/Vanadium-dependent haloperoxidase"/>
    <property type="match status" value="1"/>
</dbReference>
<dbReference type="GO" id="GO:0008195">
    <property type="term" value="F:phosphatidate phosphatase activity"/>
    <property type="evidence" value="ECO:0007669"/>
    <property type="project" value="TreeGrafter"/>
</dbReference>
<evidence type="ECO:0000256" key="4">
    <source>
        <dbReference type="ARBA" id="ARBA00022989"/>
    </source>
</evidence>
<dbReference type="GO" id="GO:0006644">
    <property type="term" value="P:phospholipid metabolic process"/>
    <property type="evidence" value="ECO:0007669"/>
    <property type="project" value="InterPro"/>
</dbReference>
<dbReference type="InterPro" id="IPR037185">
    <property type="entry name" value="EmrE-like"/>
</dbReference>
<feature type="domain" description="Phosphatidic acid phosphatase type 2/haloperoxidase" evidence="7">
    <location>
        <begin position="107"/>
        <end position="255"/>
    </location>
</feature>